<dbReference type="AlphaFoldDB" id="A0A2D0AFL3"/>
<keyword evidence="1" id="KW-0812">Transmembrane</keyword>
<gene>
    <name evidence="2" type="ORF">CDA63_13760</name>
</gene>
<keyword evidence="3" id="KW-1185">Reference proteome</keyword>
<feature type="transmembrane region" description="Helical" evidence="1">
    <location>
        <begin position="21"/>
        <end position="38"/>
    </location>
</feature>
<dbReference type="EMBL" id="NIRR01000023">
    <property type="protein sequence ID" value="OWP62570.1"/>
    <property type="molecule type" value="Genomic_DNA"/>
</dbReference>
<evidence type="ECO:0000313" key="2">
    <source>
        <dbReference type="EMBL" id="OWP62570.1"/>
    </source>
</evidence>
<keyword evidence="1" id="KW-0472">Membrane</keyword>
<evidence type="ECO:0000256" key="1">
    <source>
        <dbReference type="SAM" id="Phobius"/>
    </source>
</evidence>
<feature type="transmembrane region" description="Helical" evidence="1">
    <location>
        <begin position="74"/>
        <end position="96"/>
    </location>
</feature>
<comment type="caution">
    <text evidence="2">The sequence shown here is derived from an EMBL/GenBank/DDBJ whole genome shotgun (WGS) entry which is preliminary data.</text>
</comment>
<keyword evidence="1" id="KW-1133">Transmembrane helix</keyword>
<evidence type="ECO:0000313" key="3">
    <source>
        <dbReference type="Proteomes" id="UP000197277"/>
    </source>
</evidence>
<accession>A0A2D0AFL3</accession>
<reference evidence="2 3" key="1">
    <citation type="submission" date="2017-06" db="EMBL/GenBank/DDBJ databases">
        <title>Hymenobacter amundsenii sp. nov. isolated from regoliths in Antarctica.</title>
        <authorList>
            <person name="Sedlacek I."/>
            <person name="Kralova S."/>
            <person name="Pantucek R."/>
            <person name="Svec P."/>
            <person name="Holochova P."/>
            <person name="Stankova E."/>
            <person name="Vrbovska V."/>
            <person name="Busse H.-J."/>
        </authorList>
    </citation>
    <scope>NUCLEOTIDE SEQUENCE [LARGE SCALE GENOMIC DNA]</scope>
    <source>
        <strain evidence="2 3">CCM 8682</strain>
    </source>
</reference>
<protein>
    <submittedName>
        <fullName evidence="2">Uncharacterized protein</fullName>
    </submittedName>
</protein>
<sequence>MGMVTPHESVPTSIPQPPFPWLLLPGLAFTLLLLVGTLREWVVIGLVADPTTIAGYPFGSEEAMSDGGWYYQTAALYAHHMLIGWILLLPVCLSFAVAALRRARNLVLLAYALLAAILYFW</sequence>
<organism evidence="2 3">
    <name type="scientific">Hymenobacter amundsenii</name>
    <dbReference type="NCBI Taxonomy" id="2006685"/>
    <lineage>
        <taxon>Bacteria</taxon>
        <taxon>Pseudomonadati</taxon>
        <taxon>Bacteroidota</taxon>
        <taxon>Cytophagia</taxon>
        <taxon>Cytophagales</taxon>
        <taxon>Hymenobacteraceae</taxon>
        <taxon>Hymenobacter</taxon>
    </lineage>
</organism>
<name>A0A2D0AFL3_9BACT</name>
<feature type="transmembrane region" description="Helical" evidence="1">
    <location>
        <begin position="103"/>
        <end position="120"/>
    </location>
</feature>
<proteinExistence type="predicted"/>
<dbReference type="Proteomes" id="UP000197277">
    <property type="component" value="Unassembled WGS sequence"/>
</dbReference>